<dbReference type="InterPro" id="IPR049258">
    <property type="entry name" value="ODAD1_CC"/>
</dbReference>
<feature type="region of interest" description="Disordered" evidence="2">
    <location>
        <begin position="500"/>
        <end position="545"/>
    </location>
</feature>
<sequence length="545" mass="63448">MGEIIGITVTEEIEEYRRKIALLDGDRKAYYENSQWTMQMNKDAVQKLRSKNKELRLALAKKKAGDEKVIDEAFQERDPIRHCAMRGMSGKEAIAKLDQQVCESKKRLNAMRHQFKMKEKKLSALQTEFDQMTKDSETISLADTGDSDESRQLRILENRLDKMNLKLNEAKKIKSTYDQILEHQKEERRSWPKQLDSLEQGIKQQNDELSDLKVMYNDAQIARDTARAELSKLEQSVYEAKREREVQLMEYKKQAEEKKEHAEKVEKRLQRASLQQDELSHDQKTQISGEEQERKINTYEEAMSKIKDATGVSDIQEVVQRFLSQGDTQKHLEQLKVTNEKTLVRLKEDKEKLQKEFESMKYSGEAKMSSGQRLLEEYEDKLKASEQKCRESKTRQESTSRILVDIKAGVEHLADKLQHLKPPKGQVPQTHVNPSTEEYILDLLGISEQKLLKLMDELGGKDIQDIVKEMEDTDFRTTLESKLPAYNTRVKLPTVNERITGFEEDDDSGDDDDYLSRNAIKRTSQQIVDSKTKKNKPRQKKNKKK</sequence>
<dbReference type="OrthoDB" id="10255247at2759"/>
<feature type="region of interest" description="Disordered" evidence="2">
    <location>
        <begin position="272"/>
        <end position="294"/>
    </location>
</feature>
<dbReference type="GO" id="GO:0097542">
    <property type="term" value="C:ciliary tip"/>
    <property type="evidence" value="ECO:0007669"/>
    <property type="project" value="TreeGrafter"/>
</dbReference>
<dbReference type="GeneID" id="136803666"/>
<evidence type="ECO:0000259" key="3">
    <source>
        <dbReference type="Pfam" id="PF21773"/>
    </source>
</evidence>
<dbReference type="PANTHER" id="PTHR46518:SF1">
    <property type="entry name" value="OUTER DYNEIN ARM-DOCKING COMPLEX SUBUNIT 3"/>
    <property type="match status" value="1"/>
</dbReference>
<dbReference type="InterPro" id="IPR033192">
    <property type="entry name" value="ODAD3"/>
</dbReference>
<evidence type="ECO:0000256" key="2">
    <source>
        <dbReference type="SAM" id="MobiDB-lite"/>
    </source>
</evidence>
<dbReference type="EnsemblMetazoa" id="CLYHEMT024270.1">
    <property type="protein sequence ID" value="CLYHEMP024270.1"/>
    <property type="gene ID" value="CLYHEMG024270"/>
</dbReference>
<dbReference type="Pfam" id="PF21773">
    <property type="entry name" value="ODAD1_CC"/>
    <property type="match status" value="1"/>
</dbReference>
<reference evidence="4" key="1">
    <citation type="submission" date="2021-01" db="UniProtKB">
        <authorList>
            <consortium name="EnsemblMetazoa"/>
        </authorList>
    </citation>
    <scope>IDENTIFICATION</scope>
</reference>
<dbReference type="GO" id="GO:0036158">
    <property type="term" value="P:outer dynein arm assembly"/>
    <property type="evidence" value="ECO:0007669"/>
    <property type="project" value="InterPro"/>
</dbReference>
<feature type="domain" description="ODAD1 central coiled coil region" evidence="3">
    <location>
        <begin position="151"/>
        <end position="418"/>
    </location>
</feature>
<dbReference type="GO" id="GO:0035253">
    <property type="term" value="C:ciliary rootlet"/>
    <property type="evidence" value="ECO:0007669"/>
    <property type="project" value="TreeGrafter"/>
</dbReference>
<dbReference type="GO" id="GO:0003341">
    <property type="term" value="P:cilium movement"/>
    <property type="evidence" value="ECO:0007669"/>
    <property type="project" value="InterPro"/>
</dbReference>
<organism evidence="4 5">
    <name type="scientific">Clytia hemisphaerica</name>
    <dbReference type="NCBI Taxonomy" id="252671"/>
    <lineage>
        <taxon>Eukaryota</taxon>
        <taxon>Metazoa</taxon>
        <taxon>Cnidaria</taxon>
        <taxon>Hydrozoa</taxon>
        <taxon>Hydroidolina</taxon>
        <taxon>Leptothecata</taxon>
        <taxon>Obeliida</taxon>
        <taxon>Clytiidae</taxon>
        <taxon>Clytia</taxon>
    </lineage>
</organism>
<dbReference type="GO" id="GO:0036064">
    <property type="term" value="C:ciliary basal body"/>
    <property type="evidence" value="ECO:0007669"/>
    <property type="project" value="TreeGrafter"/>
</dbReference>
<keyword evidence="1" id="KW-0175">Coiled coil</keyword>
<dbReference type="Proteomes" id="UP000594262">
    <property type="component" value="Unplaced"/>
</dbReference>
<accession>A0A7M6DR75</accession>
<dbReference type="RefSeq" id="XP_066916489.1">
    <property type="nucleotide sequence ID" value="XM_067060388.1"/>
</dbReference>
<protein>
    <recommendedName>
        <fullName evidence="3">ODAD1 central coiled coil region domain-containing protein</fullName>
    </recommendedName>
</protein>
<evidence type="ECO:0000313" key="5">
    <source>
        <dbReference type="Proteomes" id="UP000594262"/>
    </source>
</evidence>
<feature type="compositionally biased region" description="Basic residues" evidence="2">
    <location>
        <begin position="533"/>
        <end position="545"/>
    </location>
</feature>
<proteinExistence type="predicted"/>
<feature type="compositionally biased region" description="Acidic residues" evidence="2">
    <location>
        <begin position="502"/>
        <end position="513"/>
    </location>
</feature>
<name>A0A7M6DR75_9CNID</name>
<evidence type="ECO:0000313" key="4">
    <source>
        <dbReference type="EnsemblMetazoa" id="CLYHEMP024270.1"/>
    </source>
</evidence>
<evidence type="ECO:0000256" key="1">
    <source>
        <dbReference type="ARBA" id="ARBA00023054"/>
    </source>
</evidence>
<dbReference type="AlphaFoldDB" id="A0A7M6DR75"/>
<keyword evidence="5" id="KW-1185">Reference proteome</keyword>
<dbReference type="PANTHER" id="PTHR46518">
    <property type="entry name" value="COILED-COIL DOMAIN-CONTAINING PROTEIN 151"/>
    <property type="match status" value="1"/>
</dbReference>